<evidence type="ECO:0000313" key="7">
    <source>
        <dbReference type="EMBL" id="MBB5897793.1"/>
    </source>
</evidence>
<accession>A0A7W9KS85</accession>
<feature type="domain" description="Glutamine amidotransferase" evidence="5">
    <location>
        <begin position="435"/>
        <end position="606"/>
    </location>
</feature>
<comment type="catalytic activity">
    <reaction evidence="4">
        <text>chorismate + L-glutamine = anthranilate + pyruvate + L-glutamate + H(+)</text>
        <dbReference type="Rhea" id="RHEA:21732"/>
        <dbReference type="ChEBI" id="CHEBI:15361"/>
        <dbReference type="ChEBI" id="CHEBI:15378"/>
        <dbReference type="ChEBI" id="CHEBI:16567"/>
        <dbReference type="ChEBI" id="CHEBI:29748"/>
        <dbReference type="ChEBI" id="CHEBI:29985"/>
        <dbReference type="ChEBI" id="CHEBI:58359"/>
        <dbReference type="EC" id="4.1.3.27"/>
    </reaction>
</comment>
<dbReference type="RefSeq" id="WP_184870228.1">
    <property type="nucleotide sequence ID" value="NZ_JACHIR010000003.1"/>
</dbReference>
<dbReference type="CDD" id="cd01743">
    <property type="entry name" value="GATase1_Anthranilate_Synthase"/>
    <property type="match status" value="1"/>
</dbReference>
<dbReference type="Gene3D" id="3.60.120.10">
    <property type="entry name" value="Anthranilate synthase"/>
    <property type="match status" value="1"/>
</dbReference>
<sequence length="624" mass="67221">MSASLPGLPEHGPFALLHRPGSGNPNVVEVLAGPVHRADLLADLDLDGRAARAGDGPAALVLLPYRQIAERGYPCPDDGEPLLLMDVHSHHKVPVEQALAALPGTVPPLDGIGFDIGDLDYGRLVRRVQRTEIEAGEGSNFVLSRSLRGRFREFDRDAALAVFRGLLADECGAHWTFLVHTGDRYLVGSPPELHVGVHGDEVAMNPISGTYRLRADGTDRQGLLDFLHDTKEIDELYMVVDEELKMMAALCDRDLVARGPSLTWMTHVAHTGYHLTGRSSRTLAEVLRGSMFAPTVTGSPMRNACRAIAHHEPNGRGYYAGAIALVGAENGQRALDSAILIRTADITTDGSVRLTAGATIVRHSDPEGEAAETAAKAAGMLRAMTGGRRADQDSVPMDGAVVHALHERNEGVSTFWRSAAAQRVADPTLQGVRVVVVDAEDDFSAMLAYQLRALGCAVRIEPWRQASTDGDEILVLGPGPGAPDDRDNPKMAVLRELAADALLRHRPLIAVCLGHQIVCDLLGLPLIQLPHSNQGRRARVRLHGREQWLGFYNSYVAGDGPITTAQITRDPDGHVLALTAPGLATAQFHAESFLTEDSPTILRTLLRDALTTSHVKGDQVHEHA</sequence>
<evidence type="ECO:0000256" key="2">
    <source>
        <dbReference type="ARBA" id="ARBA00022962"/>
    </source>
</evidence>
<dbReference type="Gene3D" id="3.40.50.880">
    <property type="match status" value="1"/>
</dbReference>
<evidence type="ECO:0000259" key="5">
    <source>
        <dbReference type="Pfam" id="PF00117"/>
    </source>
</evidence>
<keyword evidence="7" id="KW-0032">Aminotransferase</keyword>
<dbReference type="EMBL" id="JACHIR010000003">
    <property type="protein sequence ID" value="MBB5897793.1"/>
    <property type="molecule type" value="Genomic_DNA"/>
</dbReference>
<dbReference type="InterPro" id="IPR019999">
    <property type="entry name" value="Anth_synth_I-like"/>
</dbReference>
<dbReference type="PANTHER" id="PTHR11236:SF49">
    <property type="entry name" value="ANTHRANILATE SYNTHASE COMPONENT 1"/>
    <property type="match status" value="1"/>
</dbReference>
<evidence type="ECO:0000256" key="1">
    <source>
        <dbReference type="ARBA" id="ARBA00012266"/>
    </source>
</evidence>
<dbReference type="InterPro" id="IPR005801">
    <property type="entry name" value="ADC_synthase"/>
</dbReference>
<dbReference type="PROSITE" id="PS51273">
    <property type="entry name" value="GATASE_TYPE_1"/>
    <property type="match status" value="1"/>
</dbReference>
<dbReference type="Pfam" id="PF00425">
    <property type="entry name" value="Chorismate_bind"/>
    <property type="match status" value="1"/>
</dbReference>
<dbReference type="AlphaFoldDB" id="A0A7W9KS85"/>
<dbReference type="InterPro" id="IPR015890">
    <property type="entry name" value="Chorismate_C"/>
</dbReference>
<dbReference type="GO" id="GO:0000162">
    <property type="term" value="P:L-tryptophan biosynthetic process"/>
    <property type="evidence" value="ECO:0007669"/>
    <property type="project" value="TreeGrafter"/>
</dbReference>
<dbReference type="GO" id="GO:0008483">
    <property type="term" value="F:transaminase activity"/>
    <property type="evidence" value="ECO:0007669"/>
    <property type="project" value="UniProtKB-KW"/>
</dbReference>
<dbReference type="SUPFAM" id="SSF52317">
    <property type="entry name" value="Class I glutamine amidotransferase-like"/>
    <property type="match status" value="1"/>
</dbReference>
<dbReference type="EC" id="4.1.3.27" evidence="1"/>
<dbReference type="PRINTS" id="PR00096">
    <property type="entry name" value="GATASE"/>
</dbReference>
<evidence type="ECO:0000259" key="6">
    <source>
        <dbReference type="Pfam" id="PF00425"/>
    </source>
</evidence>
<dbReference type="InterPro" id="IPR029062">
    <property type="entry name" value="Class_I_gatase-like"/>
</dbReference>
<dbReference type="Proteomes" id="UP000585638">
    <property type="component" value="Unassembled WGS sequence"/>
</dbReference>
<organism evidence="7 8">
    <name type="scientific">Kutzneria kofuensis</name>
    <dbReference type="NCBI Taxonomy" id="103725"/>
    <lineage>
        <taxon>Bacteria</taxon>
        <taxon>Bacillati</taxon>
        <taxon>Actinomycetota</taxon>
        <taxon>Actinomycetes</taxon>
        <taxon>Pseudonocardiales</taxon>
        <taxon>Pseudonocardiaceae</taxon>
        <taxon>Kutzneria</taxon>
    </lineage>
</organism>
<keyword evidence="8" id="KW-1185">Reference proteome</keyword>
<evidence type="ECO:0000313" key="8">
    <source>
        <dbReference type="Proteomes" id="UP000585638"/>
    </source>
</evidence>
<dbReference type="PANTHER" id="PTHR11236">
    <property type="entry name" value="AMINOBENZOATE/ANTHRANILATE SYNTHASE"/>
    <property type="match status" value="1"/>
</dbReference>
<dbReference type="Pfam" id="PF00117">
    <property type="entry name" value="GATase"/>
    <property type="match status" value="1"/>
</dbReference>
<gene>
    <name evidence="7" type="ORF">BJ998_009052</name>
</gene>
<comment type="caution">
    <text evidence="7">The sequence shown here is derived from an EMBL/GenBank/DDBJ whole genome shotgun (WGS) entry which is preliminary data.</text>
</comment>
<dbReference type="GO" id="GO:0004049">
    <property type="term" value="F:anthranilate synthase activity"/>
    <property type="evidence" value="ECO:0007669"/>
    <property type="project" value="UniProtKB-EC"/>
</dbReference>
<proteinExistence type="predicted"/>
<keyword evidence="2" id="KW-0315">Glutamine amidotransferase</keyword>
<feature type="domain" description="Chorismate-utilising enzyme C-terminal" evidence="6">
    <location>
        <begin position="120"/>
        <end position="376"/>
    </location>
</feature>
<dbReference type="SUPFAM" id="SSF56322">
    <property type="entry name" value="ADC synthase"/>
    <property type="match status" value="1"/>
</dbReference>
<name>A0A7W9KS85_9PSEU</name>
<dbReference type="PRINTS" id="PR00097">
    <property type="entry name" value="ANTSNTHASEII"/>
</dbReference>
<keyword evidence="3" id="KW-0456">Lyase</keyword>
<dbReference type="InterPro" id="IPR017926">
    <property type="entry name" value="GATASE"/>
</dbReference>
<reference evidence="7 8" key="1">
    <citation type="submission" date="2020-08" db="EMBL/GenBank/DDBJ databases">
        <title>Sequencing the genomes of 1000 actinobacteria strains.</title>
        <authorList>
            <person name="Klenk H.-P."/>
        </authorList>
    </citation>
    <scope>NUCLEOTIDE SEQUENCE [LARGE SCALE GENOMIC DNA]</scope>
    <source>
        <strain evidence="7 8">DSM 43851</strain>
    </source>
</reference>
<evidence type="ECO:0000256" key="3">
    <source>
        <dbReference type="ARBA" id="ARBA00023239"/>
    </source>
</evidence>
<keyword evidence="7" id="KW-0808">Transferase</keyword>
<protein>
    <recommendedName>
        <fullName evidence="1">anthranilate synthase</fullName>
        <ecNumber evidence="1">4.1.3.27</ecNumber>
    </recommendedName>
</protein>
<evidence type="ECO:0000256" key="4">
    <source>
        <dbReference type="ARBA" id="ARBA00047683"/>
    </source>
</evidence>
<dbReference type="InterPro" id="IPR006221">
    <property type="entry name" value="TrpG/PapA_dom"/>
</dbReference>